<dbReference type="AlphaFoldDB" id="A0A2B4RRG3"/>
<organism evidence="2 3">
    <name type="scientific">Stylophora pistillata</name>
    <name type="common">Smooth cauliflower coral</name>
    <dbReference type="NCBI Taxonomy" id="50429"/>
    <lineage>
        <taxon>Eukaryota</taxon>
        <taxon>Metazoa</taxon>
        <taxon>Cnidaria</taxon>
        <taxon>Anthozoa</taxon>
        <taxon>Hexacorallia</taxon>
        <taxon>Scleractinia</taxon>
        <taxon>Astrocoeniina</taxon>
        <taxon>Pocilloporidae</taxon>
        <taxon>Stylophora</taxon>
    </lineage>
</organism>
<accession>A0A2B4RRG3</accession>
<comment type="caution">
    <text evidence="2">The sequence shown here is derived from an EMBL/GenBank/DDBJ whole genome shotgun (WGS) entry which is preliminary data.</text>
</comment>
<dbReference type="EMBL" id="LSMT01000385">
    <property type="protein sequence ID" value="PFX18918.1"/>
    <property type="molecule type" value="Genomic_DNA"/>
</dbReference>
<evidence type="ECO:0000256" key="1">
    <source>
        <dbReference type="SAM" id="MobiDB-lite"/>
    </source>
</evidence>
<gene>
    <name evidence="2" type="ORF">AWC38_SpisGene16690</name>
</gene>
<evidence type="ECO:0000313" key="3">
    <source>
        <dbReference type="Proteomes" id="UP000225706"/>
    </source>
</evidence>
<feature type="region of interest" description="Disordered" evidence="1">
    <location>
        <begin position="122"/>
        <end position="181"/>
    </location>
</feature>
<name>A0A2B4RRG3_STYPI</name>
<sequence length="210" mass="23658">MRAAAARYWRADERNSVKEDYVDNALYYEGRRMLKSSEDDIDIKSGPNSIVDDGGDTDMTADIAKGLHMVAKRTKRRLNYKMESTEAQSTIKTSGTVGTEDQWNSGYRGTVEKWAWRTRGTVGREDQWNSGNRGPEEQWEQRTSGTVGGKDQRNSGHRGPMGTQDQRSGETRGTVGTEDQWAQRTRGELSLFWVLRFPSNLSVLLGEGNV</sequence>
<proteinExistence type="predicted"/>
<evidence type="ECO:0000313" key="2">
    <source>
        <dbReference type="EMBL" id="PFX18918.1"/>
    </source>
</evidence>
<reference evidence="3" key="1">
    <citation type="journal article" date="2017" name="bioRxiv">
        <title>Comparative analysis of the genomes of Stylophora pistillata and Acropora digitifera provides evidence for extensive differences between species of corals.</title>
        <authorList>
            <person name="Voolstra C.R."/>
            <person name="Li Y."/>
            <person name="Liew Y.J."/>
            <person name="Baumgarten S."/>
            <person name="Zoccola D."/>
            <person name="Flot J.-F."/>
            <person name="Tambutte S."/>
            <person name="Allemand D."/>
            <person name="Aranda M."/>
        </authorList>
    </citation>
    <scope>NUCLEOTIDE SEQUENCE [LARGE SCALE GENOMIC DNA]</scope>
</reference>
<dbReference type="Proteomes" id="UP000225706">
    <property type="component" value="Unassembled WGS sequence"/>
</dbReference>
<keyword evidence="3" id="KW-1185">Reference proteome</keyword>
<protein>
    <submittedName>
        <fullName evidence="2">Uncharacterized protein</fullName>
    </submittedName>
</protein>